<dbReference type="Proteomes" id="UP000029452">
    <property type="component" value="Unassembled WGS sequence"/>
</dbReference>
<comment type="caution">
    <text evidence="1">The sequence shown here is derived from an EMBL/GenBank/DDBJ whole genome shotgun (WGS) entry which is preliminary data.</text>
</comment>
<dbReference type="EMBL" id="JPGK01000007">
    <property type="protein sequence ID" value="KGA93228.1"/>
    <property type="molecule type" value="Genomic_DNA"/>
</dbReference>
<gene>
    <name evidence="1" type="ORF">LptCag_0264</name>
</gene>
<dbReference type="PATRIC" id="fig|178606.4.peg.1858"/>
<dbReference type="AlphaFoldDB" id="A0A094W6X3"/>
<proteinExistence type="predicted"/>
<evidence type="ECO:0000313" key="1">
    <source>
        <dbReference type="EMBL" id="KGA93228.1"/>
    </source>
</evidence>
<protein>
    <submittedName>
        <fullName evidence="1">Uncharacterized protein</fullName>
    </submittedName>
</protein>
<evidence type="ECO:0000313" key="2">
    <source>
        <dbReference type="Proteomes" id="UP000029452"/>
    </source>
</evidence>
<accession>A0A094W6X3</accession>
<organism evidence="1 2">
    <name type="scientific">Leptospirillum ferriphilum</name>
    <dbReference type="NCBI Taxonomy" id="178606"/>
    <lineage>
        <taxon>Bacteria</taxon>
        <taxon>Pseudomonadati</taxon>
        <taxon>Nitrospirota</taxon>
        <taxon>Nitrospiria</taxon>
        <taxon>Nitrospirales</taxon>
        <taxon>Nitrospiraceae</taxon>
        <taxon>Leptospirillum</taxon>
    </lineage>
</organism>
<reference evidence="1 2" key="1">
    <citation type="submission" date="2014-06" db="EMBL/GenBank/DDBJ databases">
        <title>Draft genome sequence of iron oxidizing acidophile Leptospirillum ferriphilum DSM14647.</title>
        <authorList>
            <person name="Cardenas J.P."/>
            <person name="Lazcano M."/>
            <person name="Ossandon F.J."/>
            <person name="Corbett M."/>
            <person name="Holmes D.S."/>
            <person name="Watkin E."/>
        </authorList>
    </citation>
    <scope>NUCLEOTIDE SEQUENCE [LARGE SCALE GENOMIC DNA]</scope>
    <source>
        <strain evidence="1 2">DSM 14647</strain>
    </source>
</reference>
<name>A0A094W6X3_9BACT</name>
<sequence>MQSHSQGWTRGVLIPKMRQSPDVDRFDGIDHRFSRWVRGEEPFLEGEEIPLEPEDCRNRVLRGPGRFGQGMGPLVHRLLSEELFRSAFPSGFEKEENPG</sequence>